<keyword evidence="5 8" id="KW-1133">Transmembrane helix</keyword>
<protein>
    <recommendedName>
        <fullName evidence="10">t-SNARE coiled-coil homology domain-containing protein</fullName>
    </recommendedName>
</protein>
<keyword evidence="4" id="KW-0653">Protein transport</keyword>
<dbReference type="GO" id="GO:0031201">
    <property type="term" value="C:SNARE complex"/>
    <property type="evidence" value="ECO:0007669"/>
    <property type="project" value="TreeGrafter"/>
</dbReference>
<name>A0A7S0DFA0_9EUKA</name>
<dbReference type="PANTHER" id="PTHR21230">
    <property type="entry name" value="VESICLE TRANSPORT V-SNARE PROTEIN VTI1-RELATED"/>
    <property type="match status" value="1"/>
</dbReference>
<dbReference type="GO" id="GO:0031902">
    <property type="term" value="C:late endosome membrane"/>
    <property type="evidence" value="ECO:0007669"/>
    <property type="project" value="TreeGrafter"/>
</dbReference>
<evidence type="ECO:0000256" key="2">
    <source>
        <dbReference type="ARBA" id="ARBA00022448"/>
    </source>
</evidence>
<keyword evidence="3 8" id="KW-0812">Transmembrane</keyword>
<reference evidence="9" key="1">
    <citation type="submission" date="2021-01" db="EMBL/GenBank/DDBJ databases">
        <authorList>
            <person name="Corre E."/>
            <person name="Pelletier E."/>
            <person name="Niang G."/>
            <person name="Scheremetjew M."/>
            <person name="Finn R."/>
            <person name="Kale V."/>
            <person name="Holt S."/>
            <person name="Cochrane G."/>
            <person name="Meng A."/>
            <person name="Brown T."/>
            <person name="Cohen L."/>
        </authorList>
    </citation>
    <scope>NUCLEOTIDE SEQUENCE</scope>
    <source>
        <strain evidence="9">CCMP2058</strain>
    </source>
</reference>
<sequence length="229" mass="26188">MDPLHAGREDSEAEDDEYGGADPIDELISTFQGVVVQCRRKMNVLSHVTTGELKHNVEQVTELHSTARDLLEKIQDEAQANSSRYMRTVRMCIKDFERLDDRFELVMSREELSRYVTGVDVDDDRREVLVSDRLMRENTHSIEEVRKRLNETTEEGGMIMNDLKGQSDTLKRTIGTMLETGEVIKESKKVLDGMARSAATNKLTTALIVLLEIFIIGIIVYFKYLMPSR</sequence>
<dbReference type="GO" id="GO:0005794">
    <property type="term" value="C:Golgi apparatus"/>
    <property type="evidence" value="ECO:0007669"/>
    <property type="project" value="TreeGrafter"/>
</dbReference>
<keyword evidence="2" id="KW-0813">Transport</keyword>
<dbReference type="Gene3D" id="1.20.5.110">
    <property type="match status" value="1"/>
</dbReference>
<evidence type="ECO:0000313" key="9">
    <source>
        <dbReference type="EMBL" id="CAD8450871.1"/>
    </source>
</evidence>
<feature type="compositionally biased region" description="Acidic residues" evidence="7">
    <location>
        <begin position="11"/>
        <end position="22"/>
    </location>
</feature>
<dbReference type="GO" id="GO:0005484">
    <property type="term" value="F:SNAP receptor activity"/>
    <property type="evidence" value="ECO:0007669"/>
    <property type="project" value="TreeGrafter"/>
</dbReference>
<evidence type="ECO:0000256" key="6">
    <source>
        <dbReference type="ARBA" id="ARBA00023136"/>
    </source>
</evidence>
<dbReference type="GO" id="GO:0012507">
    <property type="term" value="C:ER to Golgi transport vesicle membrane"/>
    <property type="evidence" value="ECO:0007669"/>
    <property type="project" value="TreeGrafter"/>
</dbReference>
<dbReference type="GO" id="GO:0005789">
    <property type="term" value="C:endoplasmic reticulum membrane"/>
    <property type="evidence" value="ECO:0007669"/>
    <property type="project" value="TreeGrafter"/>
</dbReference>
<dbReference type="GO" id="GO:0006906">
    <property type="term" value="P:vesicle fusion"/>
    <property type="evidence" value="ECO:0007669"/>
    <property type="project" value="TreeGrafter"/>
</dbReference>
<evidence type="ECO:0000256" key="3">
    <source>
        <dbReference type="ARBA" id="ARBA00022692"/>
    </source>
</evidence>
<proteinExistence type="predicted"/>
<evidence type="ECO:0000256" key="4">
    <source>
        <dbReference type="ARBA" id="ARBA00022927"/>
    </source>
</evidence>
<gene>
    <name evidence="9" type="ORF">LAMO00422_LOCUS10691</name>
</gene>
<dbReference type="EMBL" id="HBEM01015500">
    <property type="protein sequence ID" value="CAD8450871.1"/>
    <property type="molecule type" value="Transcribed_RNA"/>
</dbReference>
<dbReference type="GO" id="GO:0000149">
    <property type="term" value="F:SNARE binding"/>
    <property type="evidence" value="ECO:0007669"/>
    <property type="project" value="TreeGrafter"/>
</dbReference>
<evidence type="ECO:0000256" key="5">
    <source>
        <dbReference type="ARBA" id="ARBA00022989"/>
    </source>
</evidence>
<feature type="compositionally biased region" description="Basic and acidic residues" evidence="7">
    <location>
        <begin position="1"/>
        <end position="10"/>
    </location>
</feature>
<dbReference type="Pfam" id="PF12352">
    <property type="entry name" value="V-SNARE_C"/>
    <property type="match status" value="1"/>
</dbReference>
<evidence type="ECO:0000256" key="8">
    <source>
        <dbReference type="SAM" id="Phobius"/>
    </source>
</evidence>
<evidence type="ECO:0000256" key="7">
    <source>
        <dbReference type="SAM" id="MobiDB-lite"/>
    </source>
</evidence>
<feature type="transmembrane region" description="Helical" evidence="8">
    <location>
        <begin position="203"/>
        <end position="222"/>
    </location>
</feature>
<dbReference type="SUPFAM" id="SSF58038">
    <property type="entry name" value="SNARE fusion complex"/>
    <property type="match status" value="1"/>
</dbReference>
<feature type="region of interest" description="Disordered" evidence="7">
    <location>
        <begin position="1"/>
        <end position="22"/>
    </location>
</feature>
<evidence type="ECO:0008006" key="10">
    <source>
        <dbReference type="Google" id="ProtNLM"/>
    </source>
</evidence>
<organism evidence="9">
    <name type="scientific">Amorphochlora amoebiformis</name>
    <dbReference type="NCBI Taxonomy" id="1561963"/>
    <lineage>
        <taxon>Eukaryota</taxon>
        <taxon>Sar</taxon>
        <taxon>Rhizaria</taxon>
        <taxon>Cercozoa</taxon>
        <taxon>Chlorarachniophyceae</taxon>
        <taxon>Amorphochlora</taxon>
    </lineage>
</organism>
<evidence type="ECO:0000256" key="1">
    <source>
        <dbReference type="ARBA" id="ARBA00004211"/>
    </source>
</evidence>
<dbReference type="GO" id="GO:0015031">
    <property type="term" value="P:protein transport"/>
    <property type="evidence" value="ECO:0007669"/>
    <property type="project" value="UniProtKB-KW"/>
</dbReference>
<comment type="subcellular location">
    <subcellularLocation>
        <location evidence="1">Membrane</location>
        <topology evidence="1">Single-pass type IV membrane protein</topology>
    </subcellularLocation>
</comment>
<accession>A0A7S0DFA0</accession>
<keyword evidence="6 8" id="KW-0472">Membrane</keyword>
<dbReference type="AlphaFoldDB" id="A0A7S0DFA0"/>